<sequence length="210" mass="25113">MGKKTKKRDKIVLVFDEDKRREFLTGFRKRKLERKKKAQEKFERELLEERKRIKKEAKESYKKLVTSHRPIPELEKYIEQEYEEEDVTVKVFDFSKNGNSNNSESVIVKDETSSESEDSDKVPGMELKRRYNDGKIKPHAPQILSKKDIKKVVKQEATKSVKKSKVFQRKNKLEKQKAKKKSLQLKREKLQNTKGKSRNKRKNFKNRKEK</sequence>
<evidence type="ECO:0000256" key="1">
    <source>
        <dbReference type="ARBA" id="ARBA00004604"/>
    </source>
</evidence>
<protein>
    <recommendedName>
        <fullName evidence="3">Nucleolar protein 12</fullName>
    </recommendedName>
</protein>
<accession>A0A653C8M4</accession>
<gene>
    <name evidence="8" type="ORF">CALMAC_LOCUS7126</name>
</gene>
<evidence type="ECO:0000256" key="3">
    <source>
        <dbReference type="ARBA" id="ARBA00015520"/>
    </source>
</evidence>
<comment type="subcellular location">
    <subcellularLocation>
        <location evidence="1">Nucleus</location>
        <location evidence="1">Nucleolus</location>
    </subcellularLocation>
</comment>
<evidence type="ECO:0000256" key="5">
    <source>
        <dbReference type="ARBA" id="ARBA00023242"/>
    </source>
</evidence>
<evidence type="ECO:0000313" key="9">
    <source>
        <dbReference type="Proteomes" id="UP000410492"/>
    </source>
</evidence>
<reference evidence="8 9" key="1">
    <citation type="submission" date="2019-01" db="EMBL/GenBank/DDBJ databases">
        <authorList>
            <person name="Sayadi A."/>
        </authorList>
    </citation>
    <scope>NUCLEOTIDE SEQUENCE [LARGE SCALE GENOMIC DNA]</scope>
</reference>
<dbReference type="AlphaFoldDB" id="A0A653C8M4"/>
<evidence type="ECO:0000256" key="2">
    <source>
        <dbReference type="ARBA" id="ARBA00007175"/>
    </source>
</evidence>
<feature type="compositionally biased region" description="Basic and acidic residues" evidence="7">
    <location>
        <begin position="145"/>
        <end position="159"/>
    </location>
</feature>
<evidence type="ECO:0000256" key="6">
    <source>
        <dbReference type="SAM" id="Coils"/>
    </source>
</evidence>
<comment type="similarity">
    <text evidence="2">Belongs to the RRP17 family.</text>
</comment>
<keyword evidence="5" id="KW-0539">Nucleus</keyword>
<feature type="compositionally biased region" description="Basic residues" evidence="7">
    <location>
        <begin position="195"/>
        <end position="210"/>
    </location>
</feature>
<dbReference type="OrthoDB" id="551633at2759"/>
<feature type="compositionally biased region" description="Basic residues" evidence="7">
    <location>
        <begin position="160"/>
        <end position="170"/>
    </location>
</feature>
<evidence type="ECO:0000256" key="7">
    <source>
        <dbReference type="SAM" id="MobiDB-lite"/>
    </source>
</evidence>
<keyword evidence="4 6" id="KW-0175">Coiled coil</keyword>
<dbReference type="GO" id="GO:0005730">
    <property type="term" value="C:nucleolus"/>
    <property type="evidence" value="ECO:0007669"/>
    <property type="project" value="UniProtKB-SubCell"/>
</dbReference>
<dbReference type="EMBL" id="CAACVG010007223">
    <property type="protein sequence ID" value="VEN44262.1"/>
    <property type="molecule type" value="Genomic_DNA"/>
</dbReference>
<name>A0A653C8M4_CALMS</name>
<dbReference type="InterPro" id="IPR019186">
    <property type="entry name" value="Nucleolar_protein_12"/>
</dbReference>
<keyword evidence="9" id="KW-1185">Reference proteome</keyword>
<evidence type="ECO:0000256" key="4">
    <source>
        <dbReference type="ARBA" id="ARBA00023054"/>
    </source>
</evidence>
<proteinExistence type="inferred from homology"/>
<feature type="compositionally biased region" description="Polar residues" evidence="7">
    <location>
        <begin position="96"/>
        <end position="105"/>
    </location>
</feature>
<feature type="coiled-coil region" evidence="6">
    <location>
        <begin position="29"/>
        <end position="63"/>
    </location>
</feature>
<dbReference type="PANTHER" id="PTHR14577:SF0">
    <property type="entry name" value="NUCLEOLAR PROTEIN 12"/>
    <property type="match status" value="1"/>
</dbReference>
<feature type="region of interest" description="Disordered" evidence="7">
    <location>
        <begin position="96"/>
        <end position="210"/>
    </location>
</feature>
<dbReference type="GO" id="GO:0019843">
    <property type="term" value="F:rRNA binding"/>
    <property type="evidence" value="ECO:0007669"/>
    <property type="project" value="TreeGrafter"/>
</dbReference>
<evidence type="ECO:0000313" key="8">
    <source>
        <dbReference type="EMBL" id="VEN44262.1"/>
    </source>
</evidence>
<feature type="compositionally biased region" description="Basic and acidic residues" evidence="7">
    <location>
        <begin position="119"/>
        <end position="136"/>
    </location>
</feature>
<organism evidence="8 9">
    <name type="scientific">Callosobruchus maculatus</name>
    <name type="common">Southern cowpea weevil</name>
    <name type="synonym">Pulse bruchid</name>
    <dbReference type="NCBI Taxonomy" id="64391"/>
    <lineage>
        <taxon>Eukaryota</taxon>
        <taxon>Metazoa</taxon>
        <taxon>Ecdysozoa</taxon>
        <taxon>Arthropoda</taxon>
        <taxon>Hexapoda</taxon>
        <taxon>Insecta</taxon>
        <taxon>Pterygota</taxon>
        <taxon>Neoptera</taxon>
        <taxon>Endopterygota</taxon>
        <taxon>Coleoptera</taxon>
        <taxon>Polyphaga</taxon>
        <taxon>Cucujiformia</taxon>
        <taxon>Chrysomeloidea</taxon>
        <taxon>Chrysomelidae</taxon>
        <taxon>Bruchinae</taxon>
        <taxon>Bruchini</taxon>
        <taxon>Callosobruchus</taxon>
    </lineage>
</organism>
<dbReference type="Pfam" id="PF09805">
    <property type="entry name" value="Nop25"/>
    <property type="match status" value="1"/>
</dbReference>
<dbReference type="Proteomes" id="UP000410492">
    <property type="component" value="Unassembled WGS sequence"/>
</dbReference>
<dbReference type="PANTHER" id="PTHR14577">
    <property type="entry name" value="NUCLEOLAR PROTEIN 12"/>
    <property type="match status" value="1"/>
</dbReference>